<name>A0A8J7I8B1_9NOST</name>
<dbReference type="EMBL" id="JAECZA010000095">
    <property type="protein sequence ID" value="MBH8575001.1"/>
    <property type="molecule type" value="Genomic_DNA"/>
</dbReference>
<gene>
    <name evidence="1" type="ORF">I8752_18670</name>
</gene>
<dbReference type="AlphaFoldDB" id="A0A8J7I8B1"/>
<dbReference type="RefSeq" id="WP_214433799.1">
    <property type="nucleotide sequence ID" value="NZ_JAECZA010000095.1"/>
</dbReference>
<evidence type="ECO:0000313" key="2">
    <source>
        <dbReference type="Proteomes" id="UP000662314"/>
    </source>
</evidence>
<dbReference type="Proteomes" id="UP000662314">
    <property type="component" value="Unassembled WGS sequence"/>
</dbReference>
<proteinExistence type="predicted"/>
<sequence>MTNECPCLFGETTQKSDCRRFYVAIASANTTDGQSHFLGNTCFNVDKPH</sequence>
<accession>A0A8J7I8B1</accession>
<protein>
    <submittedName>
        <fullName evidence="1">Uncharacterized protein</fullName>
    </submittedName>
</protein>
<comment type="caution">
    <text evidence="1">The sequence shown here is derived from an EMBL/GenBank/DDBJ whole genome shotgun (WGS) entry which is preliminary data.</text>
</comment>
<reference evidence="1 2" key="1">
    <citation type="journal article" date="2021" name="Int. J. Syst. Evol. Microbiol.">
        <title>Amazonocrinis nigriterrae gen. nov., sp. nov., Atlanticothrix silvestris gen. nov., sp. nov. and Dendronalium phyllosphericum gen. nov., sp. nov., nostocacean cyanobacteria from Brazilian environments.</title>
        <authorList>
            <person name="Alvarenga D.O."/>
            <person name="Andreote A.P.D."/>
            <person name="Branco L.H.Z."/>
            <person name="Delbaje E."/>
            <person name="Cruz R.B."/>
            <person name="Varani A.M."/>
            <person name="Fiore M.F."/>
        </authorList>
    </citation>
    <scope>NUCLEOTIDE SEQUENCE [LARGE SCALE GENOMIC DNA]</scope>
    <source>
        <strain evidence="1 2">CENA369</strain>
    </source>
</reference>
<organism evidence="1 2">
    <name type="scientific">Dendronalium phyllosphericum CENA369</name>
    <dbReference type="NCBI Taxonomy" id="1725256"/>
    <lineage>
        <taxon>Bacteria</taxon>
        <taxon>Bacillati</taxon>
        <taxon>Cyanobacteriota</taxon>
        <taxon>Cyanophyceae</taxon>
        <taxon>Nostocales</taxon>
        <taxon>Nostocaceae</taxon>
        <taxon>Dendronalium</taxon>
        <taxon>Dendronalium phyllosphericum</taxon>
    </lineage>
</organism>
<evidence type="ECO:0000313" key="1">
    <source>
        <dbReference type="EMBL" id="MBH8575001.1"/>
    </source>
</evidence>
<keyword evidence="2" id="KW-1185">Reference proteome</keyword>